<protein>
    <submittedName>
        <fullName evidence="1">Uncharacterized protein</fullName>
    </submittedName>
</protein>
<dbReference type="OrthoDB" id="420564at2759"/>
<organism evidence="1 2">
    <name type="scientific">Mycena sanguinolenta</name>
    <dbReference type="NCBI Taxonomy" id="230812"/>
    <lineage>
        <taxon>Eukaryota</taxon>
        <taxon>Fungi</taxon>
        <taxon>Dikarya</taxon>
        <taxon>Basidiomycota</taxon>
        <taxon>Agaricomycotina</taxon>
        <taxon>Agaricomycetes</taxon>
        <taxon>Agaricomycetidae</taxon>
        <taxon>Agaricales</taxon>
        <taxon>Marasmiineae</taxon>
        <taxon>Mycenaceae</taxon>
        <taxon>Mycena</taxon>
    </lineage>
</organism>
<comment type="caution">
    <text evidence="1">The sequence shown here is derived from an EMBL/GenBank/DDBJ whole genome shotgun (WGS) entry which is preliminary data.</text>
</comment>
<keyword evidence="2" id="KW-1185">Reference proteome</keyword>
<evidence type="ECO:0000313" key="1">
    <source>
        <dbReference type="EMBL" id="KAF7357295.1"/>
    </source>
</evidence>
<reference evidence="1" key="1">
    <citation type="submission" date="2020-05" db="EMBL/GenBank/DDBJ databases">
        <title>Mycena genomes resolve the evolution of fungal bioluminescence.</title>
        <authorList>
            <person name="Tsai I.J."/>
        </authorList>
    </citation>
    <scope>NUCLEOTIDE SEQUENCE</scope>
    <source>
        <strain evidence="1">160909Yilan</strain>
    </source>
</reference>
<dbReference type="Proteomes" id="UP000623467">
    <property type="component" value="Unassembled WGS sequence"/>
</dbReference>
<proteinExistence type="predicted"/>
<gene>
    <name evidence="1" type="ORF">MSAN_01324900</name>
</gene>
<sequence length="190" mass="20915">MQAPHCQALPRMSLALSPLRSVGASRPLYMSASLFSAFGSLFASPRWEAQTRVKYSGYTSGFNFEEAWTDLALGCEEGTGHHRIVKYDLNGLEMVVRFEVDACIPPSAAKASAMRKVQSIDDLANDPAPVSSHGLTVINGGAVVPHSSILELTTRTQRRAAKFDWNDAYPQLFLQTPHHFLAVHDRGRFP</sequence>
<dbReference type="PANTHER" id="PTHR35179:SF2">
    <property type="entry name" value="START DOMAIN-CONTAINING PROTEIN"/>
    <property type="match status" value="1"/>
</dbReference>
<accession>A0A8H7D0R8</accession>
<dbReference type="PANTHER" id="PTHR35179">
    <property type="entry name" value="PROTEIN CBG02620"/>
    <property type="match status" value="1"/>
</dbReference>
<evidence type="ECO:0000313" key="2">
    <source>
        <dbReference type="Proteomes" id="UP000623467"/>
    </source>
</evidence>
<dbReference type="AlphaFoldDB" id="A0A8H7D0R8"/>
<name>A0A8H7D0R8_9AGAR</name>
<dbReference type="EMBL" id="JACAZH010000010">
    <property type="protein sequence ID" value="KAF7357295.1"/>
    <property type="molecule type" value="Genomic_DNA"/>
</dbReference>